<evidence type="ECO:0000256" key="15">
    <source>
        <dbReference type="ARBA" id="ARBA00034000"/>
    </source>
</evidence>
<sequence length="854" mass="93484">MLDLYNERQWKRKFGLGKIKLRTWSSLAMAGLLAVVGGVLFIGMLFAWYAKDLPRPDKVQRSEGLSTVVLDRNGEKLYDIFENENRIPVKWEELPDSLKHATISIEDKDFYKHQGLSTLGILRAIFRIIVFRDVQGGSTLTQQLVKNALLSQEQTLPRKMKEAILAIQIERKYTKDEILRMYLNETPYGGTAVGAEAGAEYYFDKPVKELNLVESVVLAGLAQAPTRLSPFGNDPKAYVGRSQQVLRRMREDGYITPIEETDARKALESAGFASGKSGLRAPHFVAYIKDLLVEKFGTERVDAGGLTVTTTLDWKLQEKAQKIVAEEVDKAKRLQVSNGAAVVIDPKNGEILAMVGSKDYAATDSGGFKFNVVTQGLRQPGSAIKPITYATAFKKGYTPSTLLMDVDTKYPSGDPAKPEYNPKNYDSKFRGPMQLRFALANSINTIAVKTSALVGIRDILTLAYDMGINSLEPTKEEMTRVGLSLTLGGGEVTLLELSRAFGVFAAGGELHDTVAILKVEDSKGKVLFENKSANGKKVFSEDIAYLISSILSDNDARKDIFGLKSYLYIAGHTVAAKSGTTDDKRDNWTIGYTPSVVVGTWVGNNDNSPMHPSLASGVTGAAPVWNRIMREALAGKSDEQFSRPPGVIEIDIDAFGGGLPVDGSATRKEIFVQGTEPTGPSPIYQEIKVSKSDANKLANSVQIAKLEYDTKKFVVFKEEDPVSTDGKNRWQEAIDAWVAAQSDPKYHPPTEVSGDSSDSVGITIKEPDDKQQINDNNIKVRVEAGSNNGITKIEIFVDGTLVKESSGNNFSDIINIPDGIHTIKARATDSQGKIAEQERSVGINVPYETVTPTP</sequence>
<dbReference type="GO" id="GO:0009002">
    <property type="term" value="F:serine-type D-Ala-D-Ala carboxypeptidase activity"/>
    <property type="evidence" value="ECO:0007669"/>
    <property type="project" value="UniProtKB-EC"/>
</dbReference>
<evidence type="ECO:0000256" key="1">
    <source>
        <dbReference type="ARBA" id="ARBA00004236"/>
    </source>
</evidence>
<dbReference type="SUPFAM" id="SSF53955">
    <property type="entry name" value="Lysozyme-like"/>
    <property type="match status" value="1"/>
</dbReference>
<dbReference type="PANTHER" id="PTHR32282:SF11">
    <property type="entry name" value="PENICILLIN-BINDING PROTEIN 1B"/>
    <property type="match status" value="1"/>
</dbReference>
<dbReference type="SUPFAM" id="SSF56601">
    <property type="entry name" value="beta-lactamase/transpeptidase-like"/>
    <property type="match status" value="1"/>
</dbReference>
<evidence type="ECO:0000259" key="20">
    <source>
        <dbReference type="Pfam" id="PF00912"/>
    </source>
</evidence>
<keyword evidence="7" id="KW-0328">Glycosyltransferase</keyword>
<dbReference type="AlphaFoldDB" id="A0A1F5ZS88"/>
<evidence type="ECO:0000256" key="6">
    <source>
        <dbReference type="ARBA" id="ARBA00022670"/>
    </source>
</evidence>
<dbReference type="Pfam" id="PF00905">
    <property type="entry name" value="Transpeptidase"/>
    <property type="match status" value="1"/>
</dbReference>
<evidence type="ECO:0000313" key="21">
    <source>
        <dbReference type="EMBL" id="OGG15319.1"/>
    </source>
</evidence>
<evidence type="ECO:0000313" key="22">
    <source>
        <dbReference type="Proteomes" id="UP000177416"/>
    </source>
</evidence>
<evidence type="ECO:0000256" key="12">
    <source>
        <dbReference type="ARBA" id="ARBA00023136"/>
    </source>
</evidence>
<comment type="similarity">
    <text evidence="3">In the N-terminal section; belongs to the glycosyltransferase 51 family.</text>
</comment>
<dbReference type="FunFam" id="1.10.3810.10:FF:000001">
    <property type="entry name" value="Penicillin-binding protein 1A"/>
    <property type="match status" value="1"/>
</dbReference>
<dbReference type="Gene3D" id="3.40.710.10">
    <property type="entry name" value="DD-peptidase/beta-lactamase superfamily"/>
    <property type="match status" value="1"/>
</dbReference>
<dbReference type="InterPro" id="IPR001264">
    <property type="entry name" value="Glyco_trans_51"/>
</dbReference>
<keyword evidence="18" id="KW-0812">Transmembrane</keyword>
<feature type="region of interest" description="Disordered" evidence="17">
    <location>
        <begin position="743"/>
        <end position="765"/>
    </location>
</feature>
<evidence type="ECO:0000256" key="9">
    <source>
        <dbReference type="ARBA" id="ARBA00022801"/>
    </source>
</evidence>
<dbReference type="PANTHER" id="PTHR32282">
    <property type="entry name" value="BINDING PROTEIN TRANSPEPTIDASE, PUTATIVE-RELATED"/>
    <property type="match status" value="1"/>
</dbReference>
<dbReference type="Gene3D" id="2.60.40.10">
    <property type="entry name" value="Immunoglobulins"/>
    <property type="match status" value="1"/>
</dbReference>
<protein>
    <submittedName>
        <fullName evidence="21">Uncharacterized protein</fullName>
    </submittedName>
</protein>
<dbReference type="InterPro" id="IPR023346">
    <property type="entry name" value="Lysozyme-like_dom_sf"/>
</dbReference>
<dbReference type="GO" id="GO:0006508">
    <property type="term" value="P:proteolysis"/>
    <property type="evidence" value="ECO:0007669"/>
    <property type="project" value="UniProtKB-KW"/>
</dbReference>
<comment type="caution">
    <text evidence="21">The sequence shown here is derived from an EMBL/GenBank/DDBJ whole genome shotgun (WGS) entry which is preliminary data.</text>
</comment>
<comment type="catalytic activity">
    <reaction evidence="16">
        <text>[GlcNAc-(1-&gt;4)-Mur2Ac(oyl-L-Ala-gamma-D-Glu-L-Lys-D-Ala-D-Ala)](n)-di-trans,octa-cis-undecaprenyl diphosphate + beta-D-GlcNAc-(1-&gt;4)-Mur2Ac(oyl-L-Ala-gamma-D-Glu-L-Lys-D-Ala-D-Ala)-di-trans,octa-cis-undecaprenyl diphosphate = [GlcNAc-(1-&gt;4)-Mur2Ac(oyl-L-Ala-gamma-D-Glu-L-Lys-D-Ala-D-Ala)](n+1)-di-trans,octa-cis-undecaprenyl diphosphate + di-trans,octa-cis-undecaprenyl diphosphate + H(+)</text>
        <dbReference type="Rhea" id="RHEA:23708"/>
        <dbReference type="Rhea" id="RHEA-COMP:9602"/>
        <dbReference type="Rhea" id="RHEA-COMP:9603"/>
        <dbReference type="ChEBI" id="CHEBI:15378"/>
        <dbReference type="ChEBI" id="CHEBI:58405"/>
        <dbReference type="ChEBI" id="CHEBI:60033"/>
        <dbReference type="ChEBI" id="CHEBI:78435"/>
        <dbReference type="EC" id="2.4.99.28"/>
    </reaction>
</comment>
<dbReference type="GO" id="GO:0009252">
    <property type="term" value="P:peptidoglycan biosynthetic process"/>
    <property type="evidence" value="ECO:0007669"/>
    <property type="project" value="UniProtKB-KW"/>
</dbReference>
<evidence type="ECO:0000256" key="16">
    <source>
        <dbReference type="ARBA" id="ARBA00049902"/>
    </source>
</evidence>
<keyword evidence="13" id="KW-0511">Multifunctional enzyme</keyword>
<dbReference type="GO" id="GO:0005886">
    <property type="term" value="C:plasma membrane"/>
    <property type="evidence" value="ECO:0007669"/>
    <property type="project" value="UniProtKB-SubCell"/>
</dbReference>
<proteinExistence type="inferred from homology"/>
<keyword evidence="9" id="KW-0378">Hydrolase</keyword>
<dbReference type="InterPro" id="IPR012338">
    <property type="entry name" value="Beta-lactam/transpept-like"/>
</dbReference>
<evidence type="ECO:0000256" key="14">
    <source>
        <dbReference type="ARBA" id="ARBA00023316"/>
    </source>
</evidence>
<dbReference type="Pfam" id="PF17957">
    <property type="entry name" value="Big_7"/>
    <property type="match status" value="1"/>
</dbReference>
<evidence type="ECO:0000256" key="13">
    <source>
        <dbReference type="ARBA" id="ARBA00023268"/>
    </source>
</evidence>
<keyword evidence="14" id="KW-0961">Cell wall biogenesis/degradation</keyword>
<evidence type="ECO:0000259" key="19">
    <source>
        <dbReference type="Pfam" id="PF00905"/>
    </source>
</evidence>
<dbReference type="GO" id="GO:0008360">
    <property type="term" value="P:regulation of cell shape"/>
    <property type="evidence" value="ECO:0007669"/>
    <property type="project" value="UniProtKB-KW"/>
</dbReference>
<comment type="subcellular location">
    <subcellularLocation>
        <location evidence="1">Cell membrane</location>
    </subcellularLocation>
</comment>
<keyword evidence="6" id="KW-0645">Protease</keyword>
<organism evidence="21 22">
    <name type="scientific">Candidatus Gottesmanbacteria bacterium RIFCSPHIGHO2_01_FULL_46_14</name>
    <dbReference type="NCBI Taxonomy" id="1798380"/>
    <lineage>
        <taxon>Bacteria</taxon>
        <taxon>Candidatus Gottesmaniibacteriota</taxon>
    </lineage>
</organism>
<comment type="similarity">
    <text evidence="2">In the C-terminal section; belongs to the transpeptidase family.</text>
</comment>
<dbReference type="EMBL" id="MFJJ01000004">
    <property type="protein sequence ID" value="OGG15319.1"/>
    <property type="molecule type" value="Genomic_DNA"/>
</dbReference>
<name>A0A1F5ZS88_9BACT</name>
<keyword evidence="10" id="KW-0133">Cell shape</keyword>
<feature type="domain" description="Penicillin-binding protein transpeptidase" evidence="19">
    <location>
        <begin position="339"/>
        <end position="629"/>
    </location>
</feature>
<keyword evidence="5" id="KW-0121">Carboxypeptidase</keyword>
<keyword evidence="18" id="KW-1133">Transmembrane helix</keyword>
<gene>
    <name evidence="21" type="ORF">A2875_03845</name>
</gene>
<dbReference type="InterPro" id="IPR013783">
    <property type="entry name" value="Ig-like_fold"/>
</dbReference>
<evidence type="ECO:0000256" key="3">
    <source>
        <dbReference type="ARBA" id="ARBA00007739"/>
    </source>
</evidence>
<dbReference type="Gene3D" id="1.10.3810.10">
    <property type="entry name" value="Biosynthetic peptidoglycan transglycosylase-like"/>
    <property type="match status" value="1"/>
</dbReference>
<keyword evidence="11" id="KW-0573">Peptidoglycan synthesis</keyword>
<dbReference type="GO" id="GO:0071555">
    <property type="term" value="P:cell wall organization"/>
    <property type="evidence" value="ECO:0007669"/>
    <property type="project" value="UniProtKB-KW"/>
</dbReference>
<evidence type="ECO:0000256" key="7">
    <source>
        <dbReference type="ARBA" id="ARBA00022676"/>
    </source>
</evidence>
<reference evidence="21 22" key="1">
    <citation type="journal article" date="2016" name="Nat. Commun.">
        <title>Thousands of microbial genomes shed light on interconnected biogeochemical processes in an aquifer system.</title>
        <authorList>
            <person name="Anantharaman K."/>
            <person name="Brown C.T."/>
            <person name="Hug L.A."/>
            <person name="Sharon I."/>
            <person name="Castelle C.J."/>
            <person name="Probst A.J."/>
            <person name="Thomas B.C."/>
            <person name="Singh A."/>
            <person name="Wilkins M.J."/>
            <person name="Karaoz U."/>
            <person name="Brodie E.L."/>
            <person name="Williams K.H."/>
            <person name="Hubbard S.S."/>
            <person name="Banfield J.F."/>
        </authorList>
    </citation>
    <scope>NUCLEOTIDE SEQUENCE [LARGE SCALE GENOMIC DNA]</scope>
</reference>
<dbReference type="InterPro" id="IPR050396">
    <property type="entry name" value="Glycosyltr_51/Transpeptidase"/>
</dbReference>
<keyword evidence="8" id="KW-0808">Transferase</keyword>
<dbReference type="GO" id="GO:0030288">
    <property type="term" value="C:outer membrane-bounded periplasmic space"/>
    <property type="evidence" value="ECO:0007669"/>
    <property type="project" value="TreeGrafter"/>
</dbReference>
<evidence type="ECO:0000256" key="18">
    <source>
        <dbReference type="SAM" id="Phobius"/>
    </source>
</evidence>
<evidence type="ECO:0000256" key="2">
    <source>
        <dbReference type="ARBA" id="ARBA00007090"/>
    </source>
</evidence>
<feature type="transmembrane region" description="Helical" evidence="18">
    <location>
        <begin position="21"/>
        <end position="50"/>
    </location>
</feature>
<keyword evidence="4" id="KW-1003">Cell membrane</keyword>
<evidence type="ECO:0000256" key="5">
    <source>
        <dbReference type="ARBA" id="ARBA00022645"/>
    </source>
</evidence>
<evidence type="ECO:0000256" key="8">
    <source>
        <dbReference type="ARBA" id="ARBA00022679"/>
    </source>
</evidence>
<dbReference type="GO" id="GO:0008955">
    <property type="term" value="F:peptidoglycan glycosyltransferase activity"/>
    <property type="evidence" value="ECO:0007669"/>
    <property type="project" value="UniProtKB-EC"/>
</dbReference>
<evidence type="ECO:0000256" key="4">
    <source>
        <dbReference type="ARBA" id="ARBA00022475"/>
    </source>
</evidence>
<dbReference type="Proteomes" id="UP000177416">
    <property type="component" value="Unassembled WGS sequence"/>
</dbReference>
<evidence type="ECO:0000256" key="17">
    <source>
        <dbReference type="SAM" id="MobiDB-lite"/>
    </source>
</evidence>
<comment type="catalytic activity">
    <reaction evidence="15">
        <text>Preferential cleavage: (Ac)2-L-Lys-D-Ala-|-D-Ala. Also transpeptidation of peptidyl-alanyl moieties that are N-acyl substituents of D-alanine.</text>
        <dbReference type="EC" id="3.4.16.4"/>
    </reaction>
</comment>
<dbReference type="InterPro" id="IPR036950">
    <property type="entry name" value="PBP_transglycosylase"/>
</dbReference>
<evidence type="ECO:0000256" key="11">
    <source>
        <dbReference type="ARBA" id="ARBA00022984"/>
    </source>
</evidence>
<dbReference type="Pfam" id="PF00912">
    <property type="entry name" value="Transgly"/>
    <property type="match status" value="1"/>
</dbReference>
<feature type="domain" description="Glycosyl transferase family 51" evidence="20">
    <location>
        <begin position="76"/>
        <end position="249"/>
    </location>
</feature>
<evidence type="ECO:0000256" key="10">
    <source>
        <dbReference type="ARBA" id="ARBA00022960"/>
    </source>
</evidence>
<dbReference type="InterPro" id="IPR001460">
    <property type="entry name" value="PCN-bd_Tpept"/>
</dbReference>
<dbReference type="GO" id="GO:0008658">
    <property type="term" value="F:penicillin binding"/>
    <property type="evidence" value="ECO:0007669"/>
    <property type="project" value="InterPro"/>
</dbReference>
<accession>A0A1F5ZS88</accession>
<keyword evidence="12 18" id="KW-0472">Membrane</keyword>